<accession>X1DK38</accession>
<gene>
    <name evidence="2" type="ORF">S01H4_66201</name>
</gene>
<name>X1DK38_9ZZZZ</name>
<comment type="caution">
    <text evidence="2">The sequence shown here is derived from an EMBL/GenBank/DDBJ whole genome shotgun (WGS) entry which is preliminary data.</text>
</comment>
<keyword evidence="1" id="KW-0472">Membrane</keyword>
<protein>
    <submittedName>
        <fullName evidence="2">Uncharacterized protein</fullName>
    </submittedName>
</protein>
<evidence type="ECO:0000256" key="1">
    <source>
        <dbReference type="SAM" id="Phobius"/>
    </source>
</evidence>
<sequence>MSVGNKKIPLIISNIKLCIITLAAFSLFILVLNHTRGL</sequence>
<keyword evidence="1" id="KW-1133">Transmembrane helix</keyword>
<feature type="non-terminal residue" evidence="2">
    <location>
        <position position="38"/>
    </location>
</feature>
<proteinExistence type="predicted"/>
<feature type="transmembrane region" description="Helical" evidence="1">
    <location>
        <begin position="12"/>
        <end position="32"/>
    </location>
</feature>
<dbReference type="AlphaFoldDB" id="X1DK38"/>
<keyword evidence="1" id="KW-0812">Transmembrane</keyword>
<dbReference type="EMBL" id="BART01040863">
    <property type="protein sequence ID" value="GAH21261.1"/>
    <property type="molecule type" value="Genomic_DNA"/>
</dbReference>
<evidence type="ECO:0000313" key="2">
    <source>
        <dbReference type="EMBL" id="GAH21261.1"/>
    </source>
</evidence>
<organism evidence="2">
    <name type="scientific">marine sediment metagenome</name>
    <dbReference type="NCBI Taxonomy" id="412755"/>
    <lineage>
        <taxon>unclassified sequences</taxon>
        <taxon>metagenomes</taxon>
        <taxon>ecological metagenomes</taxon>
    </lineage>
</organism>
<reference evidence="2" key="1">
    <citation type="journal article" date="2014" name="Front. Microbiol.">
        <title>High frequency of phylogenetically diverse reductive dehalogenase-homologous genes in deep subseafloor sedimentary metagenomes.</title>
        <authorList>
            <person name="Kawai M."/>
            <person name="Futagami T."/>
            <person name="Toyoda A."/>
            <person name="Takaki Y."/>
            <person name="Nishi S."/>
            <person name="Hori S."/>
            <person name="Arai W."/>
            <person name="Tsubouchi T."/>
            <person name="Morono Y."/>
            <person name="Uchiyama I."/>
            <person name="Ito T."/>
            <person name="Fujiyama A."/>
            <person name="Inagaki F."/>
            <person name="Takami H."/>
        </authorList>
    </citation>
    <scope>NUCLEOTIDE SEQUENCE</scope>
    <source>
        <strain evidence="2">Expedition CK06-06</strain>
    </source>
</reference>